<gene>
    <name evidence="3" type="ORF">DY000_02023585</name>
</gene>
<feature type="compositionally biased region" description="Basic and acidic residues" evidence="2">
    <location>
        <begin position="42"/>
        <end position="52"/>
    </location>
</feature>
<dbReference type="EMBL" id="QGKV02000299">
    <property type="protein sequence ID" value="KAF3595901.1"/>
    <property type="molecule type" value="Genomic_DNA"/>
</dbReference>
<organism evidence="3 4">
    <name type="scientific">Brassica cretica</name>
    <name type="common">Mustard</name>
    <dbReference type="NCBI Taxonomy" id="69181"/>
    <lineage>
        <taxon>Eukaryota</taxon>
        <taxon>Viridiplantae</taxon>
        <taxon>Streptophyta</taxon>
        <taxon>Embryophyta</taxon>
        <taxon>Tracheophyta</taxon>
        <taxon>Spermatophyta</taxon>
        <taxon>Magnoliopsida</taxon>
        <taxon>eudicotyledons</taxon>
        <taxon>Gunneridae</taxon>
        <taxon>Pentapetalae</taxon>
        <taxon>rosids</taxon>
        <taxon>malvids</taxon>
        <taxon>Brassicales</taxon>
        <taxon>Brassicaceae</taxon>
        <taxon>Brassiceae</taxon>
        <taxon>Brassica</taxon>
    </lineage>
</organism>
<protein>
    <submittedName>
        <fullName evidence="3">Uncharacterized protein</fullName>
    </submittedName>
</protein>
<evidence type="ECO:0000313" key="3">
    <source>
        <dbReference type="EMBL" id="KAF3595901.1"/>
    </source>
</evidence>
<keyword evidence="4" id="KW-1185">Reference proteome</keyword>
<dbReference type="Proteomes" id="UP000266723">
    <property type="component" value="Unassembled WGS sequence"/>
</dbReference>
<evidence type="ECO:0000256" key="1">
    <source>
        <dbReference type="SAM" id="Coils"/>
    </source>
</evidence>
<evidence type="ECO:0000313" key="4">
    <source>
        <dbReference type="Proteomes" id="UP000266723"/>
    </source>
</evidence>
<sequence length="381" mass="42407">MARVRTRTGSANAECIRSGDVSDALTKVLREETQLPRPSTHGAKDPEGEKSVARVKSSSPTGSEGRDRPPKKTKMNGSDRRLGVSGKADVAKPFHWQFSHSKDCPITEDPDSVAHLVRHFKPIGCPLPSLRDMTEREAYVKMVVAHAKAMEANNKFASTLEKRLQDVLRSDELYEIKKVVHELKLGLKMAQNLERANAAQLAAAEKLGNQAASLEARLRVLRNERKSPLEQVSFLEAKVEFSANKFSDDLCRATHEAKKTMADSYLDVLVSLKEKWEKKQAATDCEARLREVVANIDLLKEIMSTNLLASDELLRLRAKEIELGSEVDVMATSDFSVGKLDLPQISEDLLEDFFDKVPSAVDDVAKCSGDRFEDGEFNIEE</sequence>
<keyword evidence="1" id="KW-0175">Coiled coil</keyword>
<accession>A0ABQ7EGG0</accession>
<feature type="region of interest" description="Disordered" evidence="2">
    <location>
        <begin position="1"/>
        <end position="84"/>
    </location>
</feature>
<evidence type="ECO:0000256" key="2">
    <source>
        <dbReference type="SAM" id="MobiDB-lite"/>
    </source>
</evidence>
<reference evidence="3 4" key="1">
    <citation type="journal article" date="2020" name="BMC Genomics">
        <title>Intraspecific diversification of the crop wild relative Brassica cretica Lam. using demographic model selection.</title>
        <authorList>
            <person name="Kioukis A."/>
            <person name="Michalopoulou V.A."/>
            <person name="Briers L."/>
            <person name="Pirintsos S."/>
            <person name="Studholme D.J."/>
            <person name="Pavlidis P."/>
            <person name="Sarris P.F."/>
        </authorList>
    </citation>
    <scope>NUCLEOTIDE SEQUENCE [LARGE SCALE GENOMIC DNA]</scope>
    <source>
        <strain evidence="4">cv. PFS-1207/04</strain>
    </source>
</reference>
<feature type="coiled-coil region" evidence="1">
    <location>
        <begin position="190"/>
        <end position="224"/>
    </location>
</feature>
<dbReference type="Pfam" id="PF07794">
    <property type="entry name" value="DUF1633"/>
    <property type="match status" value="1"/>
</dbReference>
<dbReference type="InterPro" id="IPR012436">
    <property type="entry name" value="DUF1633"/>
</dbReference>
<comment type="caution">
    <text evidence="3">The sequence shown here is derived from an EMBL/GenBank/DDBJ whole genome shotgun (WGS) entry which is preliminary data.</text>
</comment>
<name>A0ABQ7EGG0_BRACR</name>
<proteinExistence type="predicted"/>